<gene>
    <name evidence="2" type="ORF">QBC40DRAFT_290706</name>
</gene>
<dbReference type="InterPro" id="IPR003615">
    <property type="entry name" value="HNH_nuc"/>
</dbReference>
<evidence type="ECO:0000313" key="3">
    <source>
        <dbReference type="Proteomes" id="UP001303160"/>
    </source>
</evidence>
<keyword evidence="3" id="KW-1185">Reference proteome</keyword>
<proteinExistence type="predicted"/>
<dbReference type="Proteomes" id="UP001303160">
    <property type="component" value="Unassembled WGS sequence"/>
</dbReference>
<comment type="caution">
    <text evidence="2">The sequence shown here is derived from an EMBL/GenBank/DDBJ whole genome shotgun (WGS) entry which is preliminary data.</text>
</comment>
<accession>A0AAN6X9C3</accession>
<dbReference type="AlphaFoldDB" id="A0AAN6X9C3"/>
<organism evidence="2 3">
    <name type="scientific">Triangularia verruculosa</name>
    <dbReference type="NCBI Taxonomy" id="2587418"/>
    <lineage>
        <taxon>Eukaryota</taxon>
        <taxon>Fungi</taxon>
        <taxon>Dikarya</taxon>
        <taxon>Ascomycota</taxon>
        <taxon>Pezizomycotina</taxon>
        <taxon>Sordariomycetes</taxon>
        <taxon>Sordariomycetidae</taxon>
        <taxon>Sordariales</taxon>
        <taxon>Podosporaceae</taxon>
        <taxon>Triangularia</taxon>
    </lineage>
</organism>
<feature type="domain" description="HNH nuclease" evidence="1">
    <location>
        <begin position="193"/>
        <end position="268"/>
    </location>
</feature>
<reference evidence="2" key="1">
    <citation type="journal article" date="2023" name="Mol. Phylogenet. Evol.">
        <title>Genome-scale phylogeny and comparative genomics of the fungal order Sordariales.</title>
        <authorList>
            <person name="Hensen N."/>
            <person name="Bonometti L."/>
            <person name="Westerberg I."/>
            <person name="Brannstrom I.O."/>
            <person name="Guillou S."/>
            <person name="Cros-Aarteil S."/>
            <person name="Calhoun S."/>
            <person name="Haridas S."/>
            <person name="Kuo A."/>
            <person name="Mondo S."/>
            <person name="Pangilinan J."/>
            <person name="Riley R."/>
            <person name="LaButti K."/>
            <person name="Andreopoulos B."/>
            <person name="Lipzen A."/>
            <person name="Chen C."/>
            <person name="Yan M."/>
            <person name="Daum C."/>
            <person name="Ng V."/>
            <person name="Clum A."/>
            <person name="Steindorff A."/>
            <person name="Ohm R.A."/>
            <person name="Martin F."/>
            <person name="Silar P."/>
            <person name="Natvig D.O."/>
            <person name="Lalanne C."/>
            <person name="Gautier V."/>
            <person name="Ament-Velasquez S.L."/>
            <person name="Kruys A."/>
            <person name="Hutchinson M.I."/>
            <person name="Powell A.J."/>
            <person name="Barry K."/>
            <person name="Miller A.N."/>
            <person name="Grigoriev I.V."/>
            <person name="Debuchy R."/>
            <person name="Gladieux P."/>
            <person name="Hiltunen Thoren M."/>
            <person name="Johannesson H."/>
        </authorList>
    </citation>
    <scope>NUCLEOTIDE SEQUENCE</scope>
    <source>
        <strain evidence="2">CBS 315.58</strain>
    </source>
</reference>
<evidence type="ECO:0000259" key="1">
    <source>
        <dbReference type="Pfam" id="PF13391"/>
    </source>
</evidence>
<reference evidence="2" key="2">
    <citation type="submission" date="2023-05" db="EMBL/GenBank/DDBJ databases">
        <authorList>
            <consortium name="Lawrence Berkeley National Laboratory"/>
            <person name="Steindorff A."/>
            <person name="Hensen N."/>
            <person name="Bonometti L."/>
            <person name="Westerberg I."/>
            <person name="Brannstrom I.O."/>
            <person name="Guillou S."/>
            <person name="Cros-Aarteil S."/>
            <person name="Calhoun S."/>
            <person name="Haridas S."/>
            <person name="Kuo A."/>
            <person name="Mondo S."/>
            <person name="Pangilinan J."/>
            <person name="Riley R."/>
            <person name="Labutti K."/>
            <person name="Andreopoulos B."/>
            <person name="Lipzen A."/>
            <person name="Chen C."/>
            <person name="Yanf M."/>
            <person name="Daum C."/>
            <person name="Ng V."/>
            <person name="Clum A."/>
            <person name="Ohm R."/>
            <person name="Martin F."/>
            <person name="Silar P."/>
            <person name="Natvig D."/>
            <person name="Lalanne C."/>
            <person name="Gautier V."/>
            <person name="Ament-Velasquez S.L."/>
            <person name="Kruys A."/>
            <person name="Hutchinson M.I."/>
            <person name="Powell A.J."/>
            <person name="Barry K."/>
            <person name="Miller A.N."/>
            <person name="Grigoriev I.V."/>
            <person name="Debuchy R."/>
            <person name="Gladieux P."/>
            <person name="Thoren M.H."/>
            <person name="Johannesson H."/>
        </authorList>
    </citation>
    <scope>NUCLEOTIDE SEQUENCE</scope>
    <source>
        <strain evidence="2">CBS 315.58</strain>
    </source>
</reference>
<name>A0AAN6X9C3_9PEZI</name>
<sequence>MHSSLESIIFYSSPPLWDTDKRAQGKARFYRIVQYFEKVAANDNRPYNQPKLVRLTYDYARSEASKDMFLQVFFHLAELPIEGEDDINLHDESGRLGSVVSEFADYLFANLFLPLRTSSGKTPQLSPQGEGGVQHFVGTPELVASLRGECLLRDRYRCVISRRFDYEEAARRLENSPDAVDNDGSLLSAEAQFDRLEVAHILPHSLTKTEKGAELVRSSTQAALDILNMFDNGVLHLIEGSDIDRPRNAITLTSTLHASFGSFHLFFEPVPDKENTYRIQSFRSPLLLRNLPVVRELFLTEDRNIEPPSPRLLALHRAIGHILHLSGAGDYIDRILRDTEWKDTRADGSTQLGHLVSLKIQGWLGQEVH</sequence>
<dbReference type="EMBL" id="MU864059">
    <property type="protein sequence ID" value="KAK4194462.1"/>
    <property type="molecule type" value="Genomic_DNA"/>
</dbReference>
<protein>
    <recommendedName>
        <fullName evidence="1">HNH nuclease domain-containing protein</fullName>
    </recommendedName>
</protein>
<dbReference type="Pfam" id="PF13391">
    <property type="entry name" value="HNH_2"/>
    <property type="match status" value="1"/>
</dbReference>
<evidence type="ECO:0000313" key="2">
    <source>
        <dbReference type="EMBL" id="KAK4194462.1"/>
    </source>
</evidence>